<sequence length="44" mass="5037">MRVKNLNFRAGSVLLGLRPRRLARVGLPFGGLLRVRAGSWWYEP</sequence>
<evidence type="ECO:0000313" key="1">
    <source>
        <dbReference type="EMBL" id="SHM67105.1"/>
    </source>
</evidence>
<protein>
    <submittedName>
        <fullName evidence="1">Uncharacterized protein</fullName>
    </submittedName>
</protein>
<dbReference type="AlphaFoldDB" id="A0A9X8N1T1"/>
<dbReference type="Proteomes" id="UP000184388">
    <property type="component" value="Unassembled WGS sequence"/>
</dbReference>
<proteinExistence type="predicted"/>
<reference evidence="2" key="1">
    <citation type="submission" date="2016-11" db="EMBL/GenBank/DDBJ databases">
        <authorList>
            <person name="Jaros S."/>
            <person name="Januszkiewicz K."/>
            <person name="Wedrychowicz H."/>
        </authorList>
    </citation>
    <scope>NUCLEOTIDE SEQUENCE [LARGE SCALE GENOMIC DNA]</scope>
    <source>
        <strain evidence="2">CGMCC 4.3555</strain>
    </source>
</reference>
<gene>
    <name evidence="1" type="ORF">SAMN05216268_11313</name>
</gene>
<evidence type="ECO:0000313" key="2">
    <source>
        <dbReference type="Proteomes" id="UP000184388"/>
    </source>
</evidence>
<organism evidence="1 2">
    <name type="scientific">Streptomyces yunnanensis</name>
    <dbReference type="NCBI Taxonomy" id="156453"/>
    <lineage>
        <taxon>Bacteria</taxon>
        <taxon>Bacillati</taxon>
        <taxon>Actinomycetota</taxon>
        <taxon>Actinomycetes</taxon>
        <taxon>Kitasatosporales</taxon>
        <taxon>Streptomycetaceae</taxon>
        <taxon>Streptomyces</taxon>
    </lineage>
</organism>
<accession>A0A9X8N1T1</accession>
<name>A0A9X8N1T1_9ACTN</name>
<comment type="caution">
    <text evidence="1">The sequence shown here is derived from an EMBL/GenBank/DDBJ whole genome shotgun (WGS) entry which is preliminary data.</text>
</comment>
<dbReference type="EMBL" id="FRBK01000013">
    <property type="protein sequence ID" value="SHM67105.1"/>
    <property type="molecule type" value="Genomic_DNA"/>
</dbReference>